<organism evidence="1 2">
    <name type="scientific">Nocardia vinacea</name>
    <dbReference type="NCBI Taxonomy" id="96468"/>
    <lineage>
        <taxon>Bacteria</taxon>
        <taxon>Bacillati</taxon>
        <taxon>Actinomycetota</taxon>
        <taxon>Actinomycetes</taxon>
        <taxon>Mycobacteriales</taxon>
        <taxon>Nocardiaceae</taxon>
        <taxon>Nocardia</taxon>
    </lineage>
</organism>
<protein>
    <recommendedName>
        <fullName evidence="3">DUF3263 domain-containing protein</fullName>
    </recommendedName>
</protein>
<evidence type="ECO:0008006" key="3">
    <source>
        <dbReference type="Google" id="ProtNLM"/>
    </source>
</evidence>
<dbReference type="EMBL" id="CP109441">
    <property type="protein sequence ID" value="WUV51094.1"/>
    <property type="molecule type" value="Genomic_DNA"/>
</dbReference>
<reference evidence="1" key="1">
    <citation type="submission" date="2022-10" db="EMBL/GenBank/DDBJ databases">
        <title>The complete genomes of actinobacterial strains from the NBC collection.</title>
        <authorList>
            <person name="Joergensen T.S."/>
            <person name="Alvarez Arevalo M."/>
            <person name="Sterndorff E.B."/>
            <person name="Faurdal D."/>
            <person name="Vuksanovic O."/>
            <person name="Mourched A.-S."/>
            <person name="Charusanti P."/>
            <person name="Shaw S."/>
            <person name="Blin K."/>
            <person name="Weber T."/>
        </authorList>
    </citation>
    <scope>NUCLEOTIDE SEQUENCE</scope>
    <source>
        <strain evidence="1">NBC_01482</strain>
    </source>
</reference>
<name>A0ABZ1ZAZ8_9NOCA</name>
<dbReference type="Proteomes" id="UP001432062">
    <property type="component" value="Chromosome"/>
</dbReference>
<evidence type="ECO:0000313" key="1">
    <source>
        <dbReference type="EMBL" id="WUV51094.1"/>
    </source>
</evidence>
<sequence>MEGAKALDAAAKALISFAIRWAPFGGASAGELLVTFGVTRRRFLHMVEEALDPRRTDSAKVRGLKRHLRDALAQAWQMSPTALPTA</sequence>
<evidence type="ECO:0000313" key="2">
    <source>
        <dbReference type="Proteomes" id="UP001432062"/>
    </source>
</evidence>
<accession>A0ABZ1ZAZ8</accession>
<gene>
    <name evidence="1" type="ORF">OG563_16410</name>
</gene>
<proteinExistence type="predicted"/>
<keyword evidence="2" id="KW-1185">Reference proteome</keyword>